<dbReference type="InterPro" id="IPR004136">
    <property type="entry name" value="NMO"/>
</dbReference>
<dbReference type="InterPro" id="IPR013785">
    <property type="entry name" value="Aldolase_TIM"/>
</dbReference>
<comment type="similarity">
    <text evidence="3">Belongs to the nitronate monooxygenase family. NMO class I subfamily.</text>
</comment>
<proteinExistence type="inferred from homology"/>
<dbReference type="Pfam" id="PF03060">
    <property type="entry name" value="NMO"/>
    <property type="match status" value="1"/>
</dbReference>
<comment type="caution">
    <text evidence="12">The sequence shown here is derived from an EMBL/GenBank/DDBJ whole genome shotgun (WGS) entry which is preliminary data.</text>
</comment>
<evidence type="ECO:0000256" key="1">
    <source>
        <dbReference type="ARBA" id="ARBA00001917"/>
    </source>
</evidence>
<accession>A0ABT6XZY8</accession>
<keyword evidence="9 12" id="KW-0503">Monooxygenase</keyword>
<dbReference type="SUPFAM" id="SSF51412">
    <property type="entry name" value="Inosine monophosphate dehydrogenase (IMPDH)"/>
    <property type="match status" value="1"/>
</dbReference>
<dbReference type="GO" id="GO:0004497">
    <property type="term" value="F:monooxygenase activity"/>
    <property type="evidence" value="ECO:0007669"/>
    <property type="project" value="UniProtKB-KW"/>
</dbReference>
<organism evidence="12 13">
    <name type="scientific">Alicyclobacillus sendaiensis PA2</name>
    <dbReference type="NCBI Taxonomy" id="3029425"/>
    <lineage>
        <taxon>Bacteria</taxon>
        <taxon>Bacillati</taxon>
        <taxon>Bacillota</taxon>
        <taxon>Bacilli</taxon>
        <taxon>Bacillales</taxon>
        <taxon>Alicyclobacillaceae</taxon>
        <taxon>Alicyclobacillus</taxon>
    </lineage>
</organism>
<dbReference type="CDD" id="cd04730">
    <property type="entry name" value="NPD_like"/>
    <property type="match status" value="1"/>
</dbReference>
<evidence type="ECO:0000256" key="10">
    <source>
        <dbReference type="ARBA" id="ARBA00031155"/>
    </source>
</evidence>
<reference evidence="12 13" key="1">
    <citation type="submission" date="2023-04" db="EMBL/GenBank/DDBJ databases">
        <title>A. sendaiensis sub sp. chiapanensis a novel subspecie with specific adaptation in bacterial cell wall isolated from an active volcano.</title>
        <authorList>
            <person name="Alvarez Gutierrez P.E."/>
            <person name="Ortiz Cortes L.Y."/>
        </authorList>
    </citation>
    <scope>NUCLEOTIDE SEQUENCE [LARGE SCALE GENOMIC DNA]</scope>
    <source>
        <strain evidence="12 13">PA2</strain>
    </source>
</reference>
<evidence type="ECO:0000256" key="6">
    <source>
        <dbReference type="ARBA" id="ARBA00022630"/>
    </source>
</evidence>
<dbReference type="Proteomes" id="UP001529245">
    <property type="component" value="Unassembled WGS sequence"/>
</dbReference>
<dbReference type="RefSeq" id="WP_283204102.1">
    <property type="nucleotide sequence ID" value="NZ_JASGCB010000019.1"/>
</dbReference>
<comment type="function">
    <text evidence="2">Nitronate monooxygenase that uses molecular oxygen to catalyze the oxidative denitrification of alkyl nitronates. Acts on propionate 3-nitronate (P3N), the presumed physiological substrate. Probably functions in the detoxification of P3N, a metabolic poison produced by plants and fungi as a defense mechanism.</text>
</comment>
<evidence type="ECO:0000256" key="5">
    <source>
        <dbReference type="ARBA" id="ARBA00022575"/>
    </source>
</evidence>
<keyword evidence="6" id="KW-0285">Flavoprotein</keyword>
<evidence type="ECO:0000256" key="2">
    <source>
        <dbReference type="ARBA" id="ARBA00003535"/>
    </source>
</evidence>
<evidence type="ECO:0000256" key="9">
    <source>
        <dbReference type="ARBA" id="ARBA00023033"/>
    </source>
</evidence>
<protein>
    <recommendedName>
        <fullName evidence="4">Probable nitronate monooxygenase</fullName>
    </recommendedName>
    <alternativeName>
        <fullName evidence="10">Propionate 3-nitronate monooxygenase</fullName>
    </alternativeName>
</protein>
<comment type="catalytic activity">
    <reaction evidence="11">
        <text>3 propionate 3-nitronate + 3 O2 + H2O = 3 3-oxopropanoate + 2 nitrate + nitrite + H2O2 + 3 H(+)</text>
        <dbReference type="Rhea" id="RHEA:57332"/>
        <dbReference type="ChEBI" id="CHEBI:15377"/>
        <dbReference type="ChEBI" id="CHEBI:15378"/>
        <dbReference type="ChEBI" id="CHEBI:15379"/>
        <dbReference type="ChEBI" id="CHEBI:16240"/>
        <dbReference type="ChEBI" id="CHEBI:16301"/>
        <dbReference type="ChEBI" id="CHEBI:17632"/>
        <dbReference type="ChEBI" id="CHEBI:33190"/>
        <dbReference type="ChEBI" id="CHEBI:136067"/>
    </reaction>
</comment>
<dbReference type="EMBL" id="JASGCB010000019">
    <property type="protein sequence ID" value="MDI9260649.1"/>
    <property type="molecule type" value="Genomic_DNA"/>
</dbReference>
<keyword evidence="13" id="KW-1185">Reference proteome</keyword>
<evidence type="ECO:0000313" key="12">
    <source>
        <dbReference type="EMBL" id="MDI9260649.1"/>
    </source>
</evidence>
<keyword evidence="8" id="KW-0560">Oxidoreductase</keyword>
<keyword evidence="5" id="KW-0216">Detoxification</keyword>
<dbReference type="PANTHER" id="PTHR42747:SF3">
    <property type="entry name" value="NITRONATE MONOOXYGENASE-RELATED"/>
    <property type="match status" value="1"/>
</dbReference>
<comment type="cofactor">
    <cofactor evidence="1">
        <name>FMN</name>
        <dbReference type="ChEBI" id="CHEBI:58210"/>
    </cofactor>
</comment>
<dbReference type="PANTHER" id="PTHR42747">
    <property type="entry name" value="NITRONATE MONOOXYGENASE-RELATED"/>
    <property type="match status" value="1"/>
</dbReference>
<evidence type="ECO:0000256" key="11">
    <source>
        <dbReference type="ARBA" id="ARBA00049401"/>
    </source>
</evidence>
<gene>
    <name evidence="12" type="ORF">QID03_10735</name>
</gene>
<evidence type="ECO:0000256" key="3">
    <source>
        <dbReference type="ARBA" id="ARBA00009881"/>
    </source>
</evidence>
<sequence>MTRPVHTWLQDLGVRHPIFAAPMAGGPSTPELVAAVSNAGGLGFLGVGYLSPEETRAAIRRVRQITHAPFGVNVFIPEKPQGDARHAVQAMKRWLREWVDGQAVAAEIDDVNPHLPTINEFDAQMSVIIDERVPVLSFTFGCPEGDAIARWKQAGMCVMGTATSPEEAMALERAGCDAVIAQGYEAGGHRGSFLPIDETRLIGTMALVPQVVDRVSIPVIAAGGIMDGRGIVACLALGAAAVQMGTRFLLADESGAPPAYKRAVMAWRDRGTALTRSFSGKHARGIRNAFMEAVDREDLDIPPYPLQNALTQPIRRRAAAEEDAERMSLWAGQGYPMAKPMPAGEIVRELVQQMEHVMSLLREADAR</sequence>
<evidence type="ECO:0000313" key="13">
    <source>
        <dbReference type="Proteomes" id="UP001529245"/>
    </source>
</evidence>
<evidence type="ECO:0000256" key="7">
    <source>
        <dbReference type="ARBA" id="ARBA00022643"/>
    </source>
</evidence>
<keyword evidence="7" id="KW-0288">FMN</keyword>
<name>A0ABT6XZY8_ALISE</name>
<evidence type="ECO:0000256" key="4">
    <source>
        <dbReference type="ARBA" id="ARBA00013457"/>
    </source>
</evidence>
<evidence type="ECO:0000256" key="8">
    <source>
        <dbReference type="ARBA" id="ARBA00023002"/>
    </source>
</evidence>
<dbReference type="Gene3D" id="3.20.20.70">
    <property type="entry name" value="Aldolase class I"/>
    <property type="match status" value="1"/>
</dbReference>